<reference evidence="1 2" key="1">
    <citation type="journal article" date="2019" name="Int. J. Syst. Evol. Microbiol.">
        <title>The Global Catalogue of Microorganisms (GCM) 10K type strain sequencing project: providing services to taxonomists for standard genome sequencing and annotation.</title>
        <authorList>
            <consortium name="The Broad Institute Genomics Platform"/>
            <consortium name="The Broad Institute Genome Sequencing Center for Infectious Disease"/>
            <person name="Wu L."/>
            <person name="Ma J."/>
        </authorList>
    </citation>
    <scope>NUCLEOTIDE SEQUENCE [LARGE SCALE GENOMIC DNA]</scope>
    <source>
        <strain evidence="1 2">JCM 3053</strain>
    </source>
</reference>
<keyword evidence="2" id="KW-1185">Reference proteome</keyword>
<protein>
    <submittedName>
        <fullName evidence="1">Uncharacterized protein</fullName>
    </submittedName>
</protein>
<gene>
    <name evidence="1" type="ORF">GCM10010104_27190</name>
</gene>
<name>A0ABN3DHY1_9ACTN</name>
<sequence length="56" mass="6173">MCKSATSLHLDQPDSRIRRVRAEQIRQAAGLGPNLEQLRAVLLAVAALARLLLPRD</sequence>
<proteinExistence type="predicted"/>
<evidence type="ECO:0000313" key="1">
    <source>
        <dbReference type="EMBL" id="GAA2231764.1"/>
    </source>
</evidence>
<comment type="caution">
    <text evidence="1">The sequence shown here is derived from an EMBL/GenBank/DDBJ whole genome shotgun (WGS) entry which is preliminary data.</text>
</comment>
<accession>A0ABN3DHY1</accession>
<evidence type="ECO:0000313" key="2">
    <source>
        <dbReference type="Proteomes" id="UP001501474"/>
    </source>
</evidence>
<organism evidence="1 2">
    <name type="scientific">Streptomyces indiaensis</name>
    <dbReference type="NCBI Taxonomy" id="284033"/>
    <lineage>
        <taxon>Bacteria</taxon>
        <taxon>Bacillati</taxon>
        <taxon>Actinomycetota</taxon>
        <taxon>Actinomycetes</taxon>
        <taxon>Kitasatosporales</taxon>
        <taxon>Streptomycetaceae</taxon>
        <taxon>Streptomyces</taxon>
    </lineage>
</organism>
<dbReference type="Proteomes" id="UP001501474">
    <property type="component" value="Unassembled WGS sequence"/>
</dbReference>
<dbReference type="EMBL" id="BAAART010000055">
    <property type="protein sequence ID" value="GAA2231764.1"/>
    <property type="molecule type" value="Genomic_DNA"/>
</dbReference>